<feature type="chain" id="PRO_5014545831" evidence="2">
    <location>
        <begin position="20"/>
        <end position="632"/>
    </location>
</feature>
<dbReference type="PROSITE" id="PS50041">
    <property type="entry name" value="C_TYPE_LECTIN_2"/>
    <property type="match status" value="1"/>
</dbReference>
<dbReference type="KEGG" id="lak:106164836"/>
<feature type="region of interest" description="Disordered" evidence="1">
    <location>
        <begin position="380"/>
        <end position="427"/>
    </location>
</feature>
<dbReference type="InterPro" id="IPR016187">
    <property type="entry name" value="CTDL_fold"/>
</dbReference>
<dbReference type="InterPro" id="IPR001304">
    <property type="entry name" value="C-type_lectin-like"/>
</dbReference>
<evidence type="ECO:0000313" key="4">
    <source>
        <dbReference type="Proteomes" id="UP000085678"/>
    </source>
</evidence>
<keyword evidence="2" id="KW-0732">Signal</keyword>
<protein>
    <submittedName>
        <fullName evidence="5 6">Uncharacterized protein DDB_G0271670</fullName>
    </submittedName>
</protein>
<dbReference type="GeneID" id="106164836"/>
<organism evidence="4 6">
    <name type="scientific">Lingula anatina</name>
    <name type="common">Brachiopod</name>
    <name type="synonym">Lingula unguis</name>
    <dbReference type="NCBI Taxonomy" id="7574"/>
    <lineage>
        <taxon>Eukaryota</taxon>
        <taxon>Metazoa</taxon>
        <taxon>Spiralia</taxon>
        <taxon>Lophotrochozoa</taxon>
        <taxon>Brachiopoda</taxon>
        <taxon>Linguliformea</taxon>
        <taxon>Lingulata</taxon>
        <taxon>Lingulida</taxon>
        <taxon>Linguloidea</taxon>
        <taxon>Lingulidae</taxon>
        <taxon>Lingula</taxon>
    </lineage>
</organism>
<name>A0A1S3IJ98_LINAN</name>
<gene>
    <name evidence="5 6" type="primary">LOC106164836</name>
</gene>
<reference evidence="5 6" key="1">
    <citation type="submission" date="2025-04" db="UniProtKB">
        <authorList>
            <consortium name="RefSeq"/>
        </authorList>
    </citation>
    <scope>IDENTIFICATION</scope>
    <source>
        <tissue evidence="5 6">Gonads</tissue>
    </source>
</reference>
<evidence type="ECO:0000259" key="3">
    <source>
        <dbReference type="PROSITE" id="PS50041"/>
    </source>
</evidence>
<evidence type="ECO:0000313" key="6">
    <source>
        <dbReference type="RefSeq" id="XP_013398320.1"/>
    </source>
</evidence>
<keyword evidence="4" id="KW-1185">Reference proteome</keyword>
<dbReference type="RefSeq" id="XP_013398320.1">
    <property type="nucleotide sequence ID" value="XM_013542866.1"/>
</dbReference>
<dbReference type="InterPro" id="IPR016186">
    <property type="entry name" value="C-type_lectin-like/link_sf"/>
</dbReference>
<feature type="region of interest" description="Disordered" evidence="1">
    <location>
        <begin position="233"/>
        <end position="256"/>
    </location>
</feature>
<feature type="region of interest" description="Disordered" evidence="1">
    <location>
        <begin position="312"/>
        <end position="353"/>
    </location>
</feature>
<evidence type="ECO:0000313" key="5">
    <source>
        <dbReference type="RefSeq" id="XP_013398319.1"/>
    </source>
</evidence>
<dbReference type="CDD" id="cd00037">
    <property type="entry name" value="CLECT"/>
    <property type="match status" value="1"/>
</dbReference>
<evidence type="ECO:0000256" key="1">
    <source>
        <dbReference type="SAM" id="MobiDB-lite"/>
    </source>
</evidence>
<dbReference type="Gene3D" id="3.10.100.10">
    <property type="entry name" value="Mannose-Binding Protein A, subunit A"/>
    <property type="match status" value="1"/>
</dbReference>
<feature type="signal peptide" evidence="2">
    <location>
        <begin position="1"/>
        <end position="19"/>
    </location>
</feature>
<sequence>MNLALPLLSIATCVVLAEAACPTFTTGNYFDVCISDSQTDYNGAVDGCTSICGFLPEPYLYDSYTAFTYNLDVISELSGGITTAWIGVQSNNGDVWKYSATNTTVTRTNAWAAGYNHNDTAPPGECYAAKVDTNMDWEQHNCSALGYYVCFRSLTEYLDCAAPQEVANATWSTTNGINCSDVCCHNYANVSYTCGSGYTFAGTNTSTIQCVNGTYSDDVSSGVCEAVESTTSSMLSSSSSSSPTTSSATPESLTSSSTITSATAASQITSSTSSSAATASQITTAASTSATGGSLITSSTSSLATASSLTTSTSSLSTTGTSLTSSTSETGSSSSANSVVSASNSPSTSSLATVSTASTTGSMASSSSSVASATNSVASATSSGTSEASSVASASGSGTPAASSVASATGSGTSATSSGTSAASSVASATGSGTSAASSVASASGSGTPAASSVASAAGSGTSATSSVASAAGSGTSATSSVASSGTSSVTVSTTTKGATTPSTVTTEAFLLCYSCENVNICTDATSCAAACTVVTACTEGNKCFANATNQNTASTNTYRHDRGCMSAGDCPPEGSAQCVYTGGYSQYTQCCSSNHCNAMNVETTPKCSAESILYLNSFSLLFILSLFSLIL</sequence>
<dbReference type="Proteomes" id="UP000085678">
    <property type="component" value="Unplaced"/>
</dbReference>
<feature type="region of interest" description="Disordered" evidence="1">
    <location>
        <begin position="475"/>
        <end position="500"/>
    </location>
</feature>
<dbReference type="RefSeq" id="XP_013398319.1">
    <property type="nucleotide sequence ID" value="XM_013542865.1"/>
</dbReference>
<feature type="domain" description="C-type lectin" evidence="3">
    <location>
        <begin position="85"/>
        <end position="151"/>
    </location>
</feature>
<dbReference type="SUPFAM" id="SSF56436">
    <property type="entry name" value="C-type lectin-like"/>
    <property type="match status" value="1"/>
</dbReference>
<dbReference type="AlphaFoldDB" id="A0A1S3IJ98"/>
<proteinExistence type="predicted"/>
<evidence type="ECO:0000256" key="2">
    <source>
        <dbReference type="SAM" id="SignalP"/>
    </source>
</evidence>
<accession>A0A1S3IJ98</accession>